<feature type="region of interest" description="Disordered" evidence="1">
    <location>
        <begin position="50"/>
        <end position="71"/>
    </location>
</feature>
<proteinExistence type="predicted"/>
<gene>
    <name evidence="4" type="ORF">Asi02nite_80380</name>
</gene>
<dbReference type="Pfam" id="PF11350">
    <property type="entry name" value="DUF3152"/>
    <property type="match status" value="1"/>
</dbReference>
<feature type="signal peptide" evidence="2">
    <location>
        <begin position="1"/>
        <end position="17"/>
    </location>
</feature>
<feature type="compositionally biased region" description="Polar residues" evidence="1">
    <location>
        <begin position="25"/>
        <end position="43"/>
    </location>
</feature>
<evidence type="ECO:0000256" key="2">
    <source>
        <dbReference type="SAM" id="SignalP"/>
    </source>
</evidence>
<feature type="region of interest" description="Disordered" evidence="1">
    <location>
        <begin position="24"/>
        <end position="43"/>
    </location>
</feature>
<organism evidence="4 5">
    <name type="scientific">Asanoa siamensis</name>
    <dbReference type="NCBI Taxonomy" id="926357"/>
    <lineage>
        <taxon>Bacteria</taxon>
        <taxon>Bacillati</taxon>
        <taxon>Actinomycetota</taxon>
        <taxon>Actinomycetes</taxon>
        <taxon>Micromonosporales</taxon>
        <taxon>Micromonosporaceae</taxon>
        <taxon>Asanoa</taxon>
    </lineage>
</organism>
<evidence type="ECO:0000259" key="3">
    <source>
        <dbReference type="Pfam" id="PF11350"/>
    </source>
</evidence>
<accession>A0ABQ4D4T8</accession>
<name>A0ABQ4D4T8_9ACTN</name>
<dbReference type="InterPro" id="IPR022603">
    <property type="entry name" value="DUF3152"/>
</dbReference>
<keyword evidence="5" id="KW-1185">Reference proteome</keyword>
<evidence type="ECO:0000313" key="5">
    <source>
        <dbReference type="Proteomes" id="UP000604117"/>
    </source>
</evidence>
<keyword evidence="4" id="KW-0449">Lipoprotein</keyword>
<dbReference type="EMBL" id="BONE01000155">
    <property type="protein sequence ID" value="GIF78520.1"/>
    <property type="molecule type" value="Genomic_DNA"/>
</dbReference>
<protein>
    <submittedName>
        <fullName evidence="4">Lipoprotein</fullName>
    </submittedName>
</protein>
<evidence type="ECO:0000313" key="4">
    <source>
        <dbReference type="EMBL" id="GIF78520.1"/>
    </source>
</evidence>
<sequence>MLAVGLALITIAALLMAVDHARRTPTGQPVTDSSAPSPVPSSIQSFQALTPLPTEAPSPPHEGQGVFSTTKTDGRYLGRGATLLRFHVAVEKGIGLRLADFTKTVDTVLGDPRSWIADGELKLRRVSEDEPADFTVYLASAATSERMCAEGGLDTDGYTSCQLGGQVIINADRWVSAVPEFEAPLAEYRAYAINHEVGHQLGHGHAACPAPGAAAPVMQQQTLGMQGCLPYGWPYLDGRLHTGPDIP</sequence>
<keyword evidence="2" id="KW-0732">Signal</keyword>
<dbReference type="Proteomes" id="UP000604117">
    <property type="component" value="Unassembled WGS sequence"/>
</dbReference>
<reference evidence="4 5" key="1">
    <citation type="submission" date="2021-01" db="EMBL/GenBank/DDBJ databases">
        <title>Whole genome shotgun sequence of Asanoa siamensis NBRC 107932.</title>
        <authorList>
            <person name="Komaki H."/>
            <person name="Tamura T."/>
        </authorList>
    </citation>
    <scope>NUCLEOTIDE SEQUENCE [LARGE SCALE GENOMIC DNA]</scope>
    <source>
        <strain evidence="4 5">NBRC 107932</strain>
    </source>
</reference>
<dbReference type="SUPFAM" id="SSF55486">
    <property type="entry name" value="Metalloproteases ('zincins'), catalytic domain"/>
    <property type="match status" value="1"/>
</dbReference>
<evidence type="ECO:0000256" key="1">
    <source>
        <dbReference type="SAM" id="MobiDB-lite"/>
    </source>
</evidence>
<feature type="domain" description="DUF3152" evidence="3">
    <location>
        <begin position="60"/>
        <end position="225"/>
    </location>
</feature>
<comment type="caution">
    <text evidence="4">The sequence shown here is derived from an EMBL/GenBank/DDBJ whole genome shotgun (WGS) entry which is preliminary data.</text>
</comment>
<feature type="chain" id="PRO_5045083800" evidence="2">
    <location>
        <begin position="18"/>
        <end position="247"/>
    </location>
</feature>